<evidence type="ECO:0000313" key="4">
    <source>
        <dbReference type="Proteomes" id="UP000297527"/>
    </source>
</evidence>
<feature type="compositionally biased region" description="Acidic residues" evidence="1">
    <location>
        <begin position="9"/>
        <end position="27"/>
    </location>
</feature>
<dbReference type="AlphaFoldDB" id="A0A4Z1H559"/>
<sequence length="149" mass="17211">MNERRDPENIEVEMLEDGPLLGDEETQQQDSQKQSPKHQRLAEWLAWGVLMIFCLIVLSDNIRLRRRQSGESAFITDLTAVKPISELIEYHFTGGIQVNHEGKLYREVNPSEPQYAGEPVPEIDKAWDDLLSVWMSIILYIVLTLYAKL</sequence>
<accession>A0A4Z1H559</accession>
<evidence type="ECO:0000256" key="1">
    <source>
        <dbReference type="SAM" id="MobiDB-lite"/>
    </source>
</evidence>
<protein>
    <submittedName>
        <fullName evidence="3">Uncharacterized protein</fullName>
    </submittedName>
</protein>
<feature type="region of interest" description="Disordered" evidence="1">
    <location>
        <begin position="1"/>
        <end position="35"/>
    </location>
</feature>
<keyword evidence="2" id="KW-0812">Transmembrane</keyword>
<reference evidence="3 4" key="1">
    <citation type="submission" date="2017-12" db="EMBL/GenBank/DDBJ databases">
        <title>Comparative genomics of Botrytis spp.</title>
        <authorList>
            <person name="Valero-Jimenez C.A."/>
            <person name="Tapia P."/>
            <person name="Veloso J."/>
            <person name="Silva-Moreno E."/>
            <person name="Staats M."/>
            <person name="Valdes J.H."/>
            <person name="Van Kan J.A.L."/>
        </authorList>
    </citation>
    <scope>NUCLEOTIDE SEQUENCE [LARGE SCALE GENOMIC DNA]</scope>
    <source>
        <strain evidence="3 4">MUCL11595</strain>
    </source>
</reference>
<dbReference type="Proteomes" id="UP000297527">
    <property type="component" value="Unassembled WGS sequence"/>
</dbReference>
<organism evidence="3 4">
    <name type="scientific">Botryotinia convoluta</name>
    <dbReference type="NCBI Taxonomy" id="54673"/>
    <lineage>
        <taxon>Eukaryota</taxon>
        <taxon>Fungi</taxon>
        <taxon>Dikarya</taxon>
        <taxon>Ascomycota</taxon>
        <taxon>Pezizomycotina</taxon>
        <taxon>Leotiomycetes</taxon>
        <taxon>Helotiales</taxon>
        <taxon>Sclerotiniaceae</taxon>
        <taxon>Botryotinia</taxon>
    </lineage>
</organism>
<gene>
    <name evidence="3" type="ORF">BCON_0553g00030</name>
</gene>
<keyword evidence="4" id="KW-1185">Reference proteome</keyword>
<feature type="transmembrane region" description="Helical" evidence="2">
    <location>
        <begin position="130"/>
        <end position="147"/>
    </location>
</feature>
<comment type="caution">
    <text evidence="3">The sequence shown here is derived from an EMBL/GenBank/DDBJ whole genome shotgun (WGS) entry which is preliminary data.</text>
</comment>
<proteinExistence type="predicted"/>
<evidence type="ECO:0000256" key="2">
    <source>
        <dbReference type="SAM" id="Phobius"/>
    </source>
</evidence>
<evidence type="ECO:0000313" key="3">
    <source>
        <dbReference type="EMBL" id="TGO44296.1"/>
    </source>
</evidence>
<feature type="transmembrane region" description="Helical" evidence="2">
    <location>
        <begin position="41"/>
        <end position="59"/>
    </location>
</feature>
<keyword evidence="2" id="KW-0472">Membrane</keyword>
<name>A0A4Z1H559_9HELO</name>
<dbReference type="EMBL" id="PQXN01000551">
    <property type="protein sequence ID" value="TGO44296.1"/>
    <property type="molecule type" value="Genomic_DNA"/>
</dbReference>
<keyword evidence="2" id="KW-1133">Transmembrane helix</keyword>
<dbReference type="OrthoDB" id="3687641at2759"/>